<keyword evidence="3" id="KW-1185">Reference proteome</keyword>
<gene>
    <name evidence="2" type="ORF">QBE54_08145</name>
</gene>
<evidence type="ECO:0000256" key="1">
    <source>
        <dbReference type="SAM" id="MobiDB-lite"/>
    </source>
</evidence>
<feature type="region of interest" description="Disordered" evidence="1">
    <location>
        <begin position="47"/>
        <end position="66"/>
    </location>
</feature>
<evidence type="ECO:0000313" key="2">
    <source>
        <dbReference type="EMBL" id="WZL75557.1"/>
    </source>
</evidence>
<dbReference type="RefSeq" id="WP_369017706.1">
    <property type="nucleotide sequence ID" value="NZ_CP121689.1"/>
</dbReference>
<dbReference type="EMBL" id="CP121689">
    <property type="protein sequence ID" value="WZL75557.1"/>
    <property type="molecule type" value="Genomic_DNA"/>
</dbReference>
<protein>
    <submittedName>
        <fullName evidence="2">Uncharacterized protein</fullName>
    </submittedName>
</protein>
<evidence type="ECO:0000313" key="3">
    <source>
        <dbReference type="Proteomes" id="UP001461341"/>
    </source>
</evidence>
<proteinExistence type="predicted"/>
<name>A0ABZ2YAF9_9BACT</name>
<sequence>MLEVIIRGGSVAGVVEKDGDFTQKIFLGEWFIVLGDDSNGTIETSNLERDEWESEETKGKRTKNPRSFLVPNMVETSL</sequence>
<organism evidence="2 3">
    <name type="scientific">Thermatribacter velox</name>
    <dbReference type="NCBI Taxonomy" id="3039681"/>
    <lineage>
        <taxon>Bacteria</taxon>
        <taxon>Pseudomonadati</taxon>
        <taxon>Atribacterota</taxon>
        <taxon>Atribacteria</taxon>
        <taxon>Atribacterales</taxon>
        <taxon>Thermatribacteraceae</taxon>
        <taxon>Thermatribacter</taxon>
    </lineage>
</organism>
<accession>A0ABZ2YAF9</accession>
<reference evidence="2 3" key="1">
    <citation type="submission" date="2023-03" db="EMBL/GenBank/DDBJ databases">
        <title>Novel Species.</title>
        <authorList>
            <person name="Ma S."/>
        </authorList>
    </citation>
    <scope>NUCLEOTIDE SEQUENCE [LARGE SCALE GENOMIC DNA]</scope>
    <source>
        <strain evidence="2 3">B11</strain>
    </source>
</reference>
<dbReference type="Proteomes" id="UP001461341">
    <property type="component" value="Chromosome"/>
</dbReference>